<comment type="subcellular location">
    <subcellularLocation>
        <location evidence="1 8">Cell membrane</location>
        <topology evidence="1 8">Multi-pass membrane protein</topology>
    </subcellularLocation>
</comment>
<evidence type="ECO:0000256" key="2">
    <source>
        <dbReference type="ARBA" id="ARBA00022475"/>
    </source>
</evidence>
<dbReference type="PANTHER" id="PTHR21143:SF104">
    <property type="entry name" value="GUSTATORY RECEPTOR 8A-RELATED"/>
    <property type="match status" value="1"/>
</dbReference>
<evidence type="ECO:0000256" key="8">
    <source>
        <dbReference type="RuleBase" id="RU363108"/>
    </source>
</evidence>
<organism evidence="11">
    <name type="scientific">Thrips palmi</name>
    <name type="common">Melon thrips</name>
    <dbReference type="NCBI Taxonomy" id="161013"/>
    <lineage>
        <taxon>Eukaryota</taxon>
        <taxon>Metazoa</taxon>
        <taxon>Ecdysozoa</taxon>
        <taxon>Arthropoda</taxon>
        <taxon>Hexapoda</taxon>
        <taxon>Insecta</taxon>
        <taxon>Pterygota</taxon>
        <taxon>Neoptera</taxon>
        <taxon>Paraneoptera</taxon>
        <taxon>Thysanoptera</taxon>
        <taxon>Terebrantia</taxon>
        <taxon>Thripoidea</taxon>
        <taxon>Thripidae</taxon>
        <taxon>Thrips</taxon>
    </lineage>
</organism>
<dbReference type="InterPro" id="IPR013604">
    <property type="entry name" value="7TM_chemorcpt"/>
</dbReference>
<keyword evidence="5 8" id="KW-0472">Membrane</keyword>
<comment type="similarity">
    <text evidence="8">Belongs to the insect chemoreceptor superfamily. Gustatory receptor (GR) family.</text>
</comment>
<evidence type="ECO:0000313" key="10">
    <source>
        <dbReference type="Proteomes" id="UP000515158"/>
    </source>
</evidence>
<evidence type="ECO:0000256" key="5">
    <source>
        <dbReference type="ARBA" id="ARBA00023136"/>
    </source>
</evidence>
<dbReference type="OrthoDB" id="10502306at2759"/>
<name>A0A6P8YCY1_THRPL</name>
<keyword evidence="3 8" id="KW-0812">Transmembrane</keyword>
<gene>
    <name evidence="11" type="primary">LOC117643000</name>
</gene>
<evidence type="ECO:0000313" key="11">
    <source>
        <dbReference type="RefSeq" id="XP_034237528.1"/>
    </source>
</evidence>
<dbReference type="GeneID" id="117643000"/>
<dbReference type="Pfam" id="PF08395">
    <property type="entry name" value="7tm_7"/>
    <property type="match status" value="1"/>
</dbReference>
<dbReference type="Proteomes" id="UP000515158">
    <property type="component" value="Unplaced"/>
</dbReference>
<keyword evidence="2 8" id="KW-1003">Cell membrane</keyword>
<comment type="caution">
    <text evidence="8">Lacks conserved residue(s) required for the propagation of feature annotation.</text>
</comment>
<sequence length="483" mass="54620">MGASPPRWGPGQGSWGRDSWERRGNNKVWNQRPRRWDGAPLPPDTDPGRREAGRGGAGGIPFLLVPGYCVSRLLGLLPLRYVPRENPAADKDTWLKVSLPWLPFCLAMAVCSAYATYYQTDEFRKVVIKTSTDLSNYVYEVPMLLNTVIALLCTWYSLVSARSMAVSWRTAHTTLAELDALNRSPPSTSRHCRPLESWAFFLLVWFNMGMGVVAHLMYTYTKETKMEWYVTAAIMAVRLVPLAIESQYLLSCLLLQRAYRSITICFRNMSRGFFPSDQPESLMDGPLDGRKVAWGAGQGQKDHQKDHQKTGPPGPSRHALLSRLRVLHQRVFQQVEDLTEYFGPQLLCKLVQTRIQLITDAFALVGAVQSQVPGDAVKLPFWAIEVCFLAYRLFVVVYRSEKVLQQDQVLMQLVCLVDPSSWDHASTQQLQLFRRQVRALRAELHTCSMFTLNYDLLLAVAATTTTYLVVLVQFQPKSSAPPT</sequence>
<proteinExistence type="inferred from homology"/>
<feature type="transmembrane region" description="Helical" evidence="8">
    <location>
        <begin position="137"/>
        <end position="158"/>
    </location>
</feature>
<reference evidence="11" key="1">
    <citation type="submission" date="2025-08" db="UniProtKB">
        <authorList>
            <consortium name="RefSeq"/>
        </authorList>
    </citation>
    <scope>IDENTIFICATION</scope>
    <source>
        <tissue evidence="11">Total insect</tissue>
    </source>
</reference>
<dbReference type="RefSeq" id="XP_034237528.1">
    <property type="nucleotide sequence ID" value="XM_034381637.1"/>
</dbReference>
<keyword evidence="4 8" id="KW-1133">Transmembrane helix</keyword>
<feature type="transmembrane region" description="Helical" evidence="8">
    <location>
        <begin position="198"/>
        <end position="216"/>
    </location>
</feature>
<dbReference type="GO" id="GO:0030425">
    <property type="term" value="C:dendrite"/>
    <property type="evidence" value="ECO:0007669"/>
    <property type="project" value="TreeGrafter"/>
</dbReference>
<protein>
    <recommendedName>
        <fullName evidence="8">Gustatory receptor</fullName>
    </recommendedName>
</protein>
<dbReference type="GO" id="GO:0005886">
    <property type="term" value="C:plasma membrane"/>
    <property type="evidence" value="ECO:0007669"/>
    <property type="project" value="UniProtKB-SubCell"/>
</dbReference>
<dbReference type="GO" id="GO:0030424">
    <property type="term" value="C:axon"/>
    <property type="evidence" value="ECO:0007669"/>
    <property type="project" value="TreeGrafter"/>
</dbReference>
<evidence type="ECO:0000256" key="7">
    <source>
        <dbReference type="ARBA" id="ARBA00023224"/>
    </source>
</evidence>
<evidence type="ECO:0000256" key="4">
    <source>
        <dbReference type="ARBA" id="ARBA00022989"/>
    </source>
</evidence>
<evidence type="ECO:0000256" key="3">
    <source>
        <dbReference type="ARBA" id="ARBA00022692"/>
    </source>
</evidence>
<dbReference type="PANTHER" id="PTHR21143">
    <property type="entry name" value="INVERTEBRATE GUSTATORY RECEPTOR"/>
    <property type="match status" value="1"/>
</dbReference>
<dbReference type="GO" id="GO:0008049">
    <property type="term" value="P:male courtship behavior"/>
    <property type="evidence" value="ECO:0007669"/>
    <property type="project" value="TreeGrafter"/>
</dbReference>
<feature type="transmembrane region" description="Helical" evidence="8">
    <location>
        <begin position="228"/>
        <end position="250"/>
    </location>
</feature>
<evidence type="ECO:0000256" key="9">
    <source>
        <dbReference type="SAM" id="MobiDB-lite"/>
    </source>
</evidence>
<keyword evidence="7 8" id="KW-0807">Transducer</keyword>
<feature type="transmembrane region" description="Helical" evidence="8">
    <location>
        <begin position="99"/>
        <end position="117"/>
    </location>
</feature>
<dbReference type="AlphaFoldDB" id="A0A6P8YCY1"/>
<feature type="transmembrane region" description="Helical" evidence="8">
    <location>
        <begin position="59"/>
        <end position="79"/>
    </location>
</feature>
<feature type="region of interest" description="Disordered" evidence="9">
    <location>
        <begin position="1"/>
        <end position="52"/>
    </location>
</feature>
<dbReference type="GO" id="GO:0007165">
    <property type="term" value="P:signal transduction"/>
    <property type="evidence" value="ECO:0007669"/>
    <property type="project" value="UniProtKB-KW"/>
</dbReference>
<evidence type="ECO:0000256" key="1">
    <source>
        <dbReference type="ARBA" id="ARBA00004651"/>
    </source>
</evidence>
<dbReference type="InParanoid" id="A0A6P8YCY1"/>
<accession>A0A6P8YCY1</accession>
<dbReference type="GO" id="GO:0007635">
    <property type="term" value="P:chemosensory behavior"/>
    <property type="evidence" value="ECO:0007669"/>
    <property type="project" value="TreeGrafter"/>
</dbReference>
<keyword evidence="10" id="KW-1185">Reference proteome</keyword>
<comment type="function">
    <text evidence="8">Gustatory receptor which mediates acceptance or avoidance behavior, depending on its substrates.</text>
</comment>
<keyword evidence="6 8" id="KW-0675">Receptor</keyword>
<dbReference type="GO" id="GO:0050909">
    <property type="term" value="P:sensory perception of taste"/>
    <property type="evidence" value="ECO:0007669"/>
    <property type="project" value="InterPro"/>
</dbReference>
<dbReference type="KEGG" id="tpal:117643000"/>
<feature type="transmembrane region" description="Helical" evidence="8">
    <location>
        <begin position="456"/>
        <end position="474"/>
    </location>
</feature>
<evidence type="ECO:0000256" key="6">
    <source>
        <dbReference type="ARBA" id="ARBA00023170"/>
    </source>
</evidence>
<dbReference type="GO" id="GO:0043025">
    <property type="term" value="C:neuronal cell body"/>
    <property type="evidence" value="ECO:0007669"/>
    <property type="project" value="TreeGrafter"/>
</dbReference>